<dbReference type="InterPro" id="IPR035919">
    <property type="entry name" value="EAL_sf"/>
</dbReference>
<proteinExistence type="predicted"/>
<dbReference type="Gene3D" id="3.20.20.450">
    <property type="entry name" value="EAL domain"/>
    <property type="match status" value="1"/>
</dbReference>
<dbReference type="SUPFAM" id="SSF141868">
    <property type="entry name" value="EAL domain-like"/>
    <property type="match status" value="1"/>
</dbReference>
<dbReference type="PROSITE" id="PS50883">
    <property type="entry name" value="EAL"/>
    <property type="match status" value="1"/>
</dbReference>
<dbReference type="PANTHER" id="PTHR33121:SF71">
    <property type="entry name" value="OXYGEN SENSOR PROTEIN DOSP"/>
    <property type="match status" value="1"/>
</dbReference>
<protein>
    <submittedName>
        <fullName evidence="2">EAL domain-containing protein</fullName>
    </submittedName>
</protein>
<dbReference type="SMART" id="SM00052">
    <property type="entry name" value="EAL"/>
    <property type="match status" value="1"/>
</dbReference>
<dbReference type="CDD" id="cd01948">
    <property type="entry name" value="EAL"/>
    <property type="match status" value="1"/>
</dbReference>
<dbReference type="EMBL" id="CP090978">
    <property type="protein sequence ID" value="UJF31462.1"/>
    <property type="molecule type" value="Genomic_DNA"/>
</dbReference>
<keyword evidence="3" id="KW-1185">Reference proteome</keyword>
<reference evidence="2 3" key="1">
    <citation type="journal article" date="2024" name="Int. J. Syst. Evol. Microbiol.">
        <title>Paenibacillus hexagrammi sp. nov., a novel bacterium isolated from the gut content of Hexagrammos agrammus.</title>
        <authorList>
            <person name="Jung H.K."/>
            <person name="Kim D.G."/>
            <person name="Zin H."/>
            <person name="Park J."/>
            <person name="Jung H."/>
            <person name="Kim Y.O."/>
            <person name="Kong H.J."/>
            <person name="Kim J.W."/>
            <person name="Kim Y.S."/>
        </authorList>
    </citation>
    <scope>NUCLEOTIDE SEQUENCE [LARGE SCALE GENOMIC DNA]</scope>
    <source>
        <strain evidence="2 3">YPD9-1</strain>
    </source>
</reference>
<dbReference type="InterPro" id="IPR050706">
    <property type="entry name" value="Cyclic-di-GMP_PDE-like"/>
</dbReference>
<sequence length="231" mass="25950">MEFSTGAIIGMEALLRWSSPVFGKVPPGEFIPLAEETGMIIPLSEWVLLQACTDNKRLLDEGYPPLMVSINISFVHIAQSNFVETITKILERTSLPPHLLCLEITEHAAIQKMEQTSAHMKQLMNLGVRIALDDFGVGNSSLSIIKSLPLNIIKIDRMFVKDIQHNEISSAIFHSILSLIEDLKLVSCVEGIELQEQYELAMQHHCEMAQGFHICRPILLSDLRSFLKKES</sequence>
<evidence type="ECO:0000313" key="2">
    <source>
        <dbReference type="EMBL" id="UJF31462.1"/>
    </source>
</evidence>
<name>A0ABY3SBT6_9BACL</name>
<evidence type="ECO:0000259" key="1">
    <source>
        <dbReference type="PROSITE" id="PS50883"/>
    </source>
</evidence>
<organism evidence="2 3">
    <name type="scientific">Paenibacillus hexagrammi</name>
    <dbReference type="NCBI Taxonomy" id="2908839"/>
    <lineage>
        <taxon>Bacteria</taxon>
        <taxon>Bacillati</taxon>
        <taxon>Bacillota</taxon>
        <taxon>Bacilli</taxon>
        <taxon>Bacillales</taxon>
        <taxon>Paenibacillaceae</taxon>
        <taxon>Paenibacillus</taxon>
    </lineage>
</organism>
<accession>A0ABY3SBT6</accession>
<dbReference type="Pfam" id="PF00563">
    <property type="entry name" value="EAL"/>
    <property type="match status" value="1"/>
</dbReference>
<evidence type="ECO:0000313" key="3">
    <source>
        <dbReference type="Proteomes" id="UP001649230"/>
    </source>
</evidence>
<feature type="domain" description="EAL" evidence="1">
    <location>
        <begin position="1"/>
        <end position="231"/>
    </location>
</feature>
<dbReference type="RefSeq" id="WP_235117808.1">
    <property type="nucleotide sequence ID" value="NZ_CP090978.1"/>
</dbReference>
<gene>
    <name evidence="2" type="ORF">L0M14_16710</name>
</gene>
<dbReference type="InterPro" id="IPR001633">
    <property type="entry name" value="EAL_dom"/>
</dbReference>
<dbReference type="Proteomes" id="UP001649230">
    <property type="component" value="Chromosome"/>
</dbReference>
<dbReference type="PANTHER" id="PTHR33121">
    <property type="entry name" value="CYCLIC DI-GMP PHOSPHODIESTERASE PDEF"/>
    <property type="match status" value="1"/>
</dbReference>